<dbReference type="Pfam" id="PF00905">
    <property type="entry name" value="Transpeptidase"/>
    <property type="match status" value="1"/>
</dbReference>
<accession>A0ABP0EN81</accession>
<dbReference type="InterPro" id="IPR050396">
    <property type="entry name" value="Glycosyltr_51/Transpeptidase"/>
</dbReference>
<feature type="compositionally biased region" description="Low complexity" evidence="9">
    <location>
        <begin position="698"/>
        <end position="718"/>
    </location>
</feature>
<proteinExistence type="predicted"/>
<sequence>MSNQDKMSETSQKRSGRGKNSGFHNLFKQLPKGFFGRSLRWIGLFALALFLCLSAMLTYYIATAPKITGSNLSAENATRIYDKNGDIIWSMATHNREYAKADDIPDSLKQAVVSIEDRRFYKHHGVDPIRIGGALVSNLTGSSLGMQGGSTLTQQLVKLSVFSTSSADQTLKRKTQEMWLATQVEKNYSKDQILEFYINKVYMGHGIYGMKTASEYYFNKPLKDLTLAQQALLAGIPQSPTNYDPYAKDTESATNRRNLVLQAMVRYGAISQQDADDAEKQAVDAGLQDIDSKAEETNEKRLMVDGYVTSVLSQAKSMGYDTSRGGLQIYTNMDYKLQKKLYDEANNSSNVSFPSKDVQIGATMTNPNTGAVVAQLGGRNLKSTFGINRATQTMRSGGSSVKPLVDYGPAIEYLNWPTFRTVQDKKYKYPGTDISVNDWDKDFMGNITMRSAIVLSRNIPAIKALDAVGPKKAGQFLKNLGITTTTSPEGASALGIPISSEQEAAAFGALSNGGTYYEPNYVNKIVTGDGTSHYNKNNGKRAMKESTAFMLTDMLKGVVGYAGTAADAAIDGIHQAGKSGLVAYDERAGMPDQAISDAWFTGYTRSYVLSVWTGYDQPNQPNHYISWEDQDLPAKYYKQVMSYAMKYRKNSDWEKPDSVSSTTRNKIIEYKVKDADWSNGGLPSVYSIPGSGEQEGGSDVSAYSNDSSSTSSEVTTSSSRRDEEQSSSSSSSVDGAGNAGGGNGNGNNGNNNNNNSNSGINNGNNSNGHSNLNPKTVNDLFN</sequence>
<evidence type="ECO:0000256" key="6">
    <source>
        <dbReference type="ARBA" id="ARBA00023268"/>
    </source>
</evidence>
<comment type="catalytic activity">
    <reaction evidence="8">
        <text>[GlcNAc-(1-&gt;4)-Mur2Ac(oyl-L-Ala-gamma-D-Glu-L-Lys-D-Ala-D-Ala)](n)-di-trans,octa-cis-undecaprenyl diphosphate + beta-D-GlcNAc-(1-&gt;4)-Mur2Ac(oyl-L-Ala-gamma-D-Glu-L-Lys-D-Ala-D-Ala)-di-trans,octa-cis-undecaprenyl diphosphate = [GlcNAc-(1-&gt;4)-Mur2Ac(oyl-L-Ala-gamma-D-Glu-L-Lys-D-Ala-D-Ala)](n+1)-di-trans,octa-cis-undecaprenyl diphosphate + di-trans,octa-cis-undecaprenyl diphosphate + H(+)</text>
        <dbReference type="Rhea" id="RHEA:23708"/>
        <dbReference type="Rhea" id="RHEA-COMP:9602"/>
        <dbReference type="Rhea" id="RHEA-COMP:9603"/>
        <dbReference type="ChEBI" id="CHEBI:15378"/>
        <dbReference type="ChEBI" id="CHEBI:58405"/>
        <dbReference type="ChEBI" id="CHEBI:60033"/>
        <dbReference type="ChEBI" id="CHEBI:78435"/>
        <dbReference type="EC" id="2.4.99.28"/>
    </reaction>
</comment>
<feature type="transmembrane region" description="Helical" evidence="10">
    <location>
        <begin position="41"/>
        <end position="62"/>
    </location>
</feature>
<dbReference type="EC" id="3.4.16.4" evidence="13"/>
<feature type="domain" description="Penicillin-binding protein transpeptidase" evidence="11">
    <location>
        <begin position="361"/>
        <end position="606"/>
    </location>
</feature>
<evidence type="ECO:0000256" key="5">
    <source>
        <dbReference type="ARBA" id="ARBA00022801"/>
    </source>
</evidence>
<feature type="compositionally biased region" description="Low complexity" evidence="9">
    <location>
        <begin position="726"/>
        <end position="736"/>
    </location>
</feature>
<keyword evidence="6" id="KW-0511">Multifunctional enzyme</keyword>
<protein>
    <submittedName>
        <fullName evidence="13">Peptidoglycan transglycosylase/transpeptidas e (MrcB)</fullName>
        <ecNumber evidence="13">2.4.1.129</ecNumber>
        <ecNumber evidence="13">3.4.16.4</ecNumber>
    </submittedName>
</protein>
<dbReference type="InterPro" id="IPR012338">
    <property type="entry name" value="Beta-lactam/transpept-like"/>
</dbReference>
<comment type="catalytic activity">
    <reaction evidence="7">
        <text>Preferential cleavage: (Ac)2-L-Lys-D-Ala-|-D-Ala. Also transpeptidation of peptidyl-alanyl moieties that are N-acyl substituents of D-alanine.</text>
        <dbReference type="EC" id="3.4.16.4"/>
    </reaction>
</comment>
<evidence type="ECO:0000256" key="9">
    <source>
        <dbReference type="SAM" id="MobiDB-lite"/>
    </source>
</evidence>
<dbReference type="Gene3D" id="3.40.710.10">
    <property type="entry name" value="DD-peptidase/beta-lactamase superfamily"/>
    <property type="match status" value="1"/>
</dbReference>
<feature type="region of interest" description="Disordered" evidence="9">
    <location>
        <begin position="1"/>
        <end position="22"/>
    </location>
</feature>
<keyword evidence="1 13" id="KW-0121">Carboxypeptidase</keyword>
<dbReference type="InterPro" id="IPR001460">
    <property type="entry name" value="PCN-bd_Tpept"/>
</dbReference>
<name>A0ABP0EN81_9LACO</name>
<keyword evidence="5 13" id="KW-0378">Hydrolase</keyword>
<keyword evidence="4 13" id="KW-0808">Transferase</keyword>
<organism evidence="13 14">
    <name type="scientific">Eupransor demetentiae</name>
    <dbReference type="NCBI Taxonomy" id="3109584"/>
    <lineage>
        <taxon>Bacteria</taxon>
        <taxon>Bacillati</taxon>
        <taxon>Bacillota</taxon>
        <taxon>Bacilli</taxon>
        <taxon>Lactobacillales</taxon>
        <taxon>Lactobacillaceae</taxon>
        <taxon>Eupransor</taxon>
    </lineage>
</organism>
<evidence type="ECO:0000256" key="2">
    <source>
        <dbReference type="ARBA" id="ARBA00022670"/>
    </source>
</evidence>
<evidence type="ECO:0000256" key="8">
    <source>
        <dbReference type="ARBA" id="ARBA00049902"/>
    </source>
</evidence>
<dbReference type="InterPro" id="IPR023346">
    <property type="entry name" value="Lysozyme-like_dom_sf"/>
</dbReference>
<keyword evidence="14" id="KW-1185">Reference proteome</keyword>
<gene>
    <name evidence="13" type="ORF">R54876_GBNLAHCA_00285</name>
</gene>
<keyword evidence="10" id="KW-0812">Transmembrane</keyword>
<keyword evidence="10" id="KW-0472">Membrane</keyword>
<evidence type="ECO:0000313" key="13">
    <source>
        <dbReference type="EMBL" id="CAK8053728.1"/>
    </source>
</evidence>
<evidence type="ECO:0000259" key="11">
    <source>
        <dbReference type="Pfam" id="PF00905"/>
    </source>
</evidence>
<dbReference type="Pfam" id="PF00912">
    <property type="entry name" value="Transgly"/>
    <property type="match status" value="1"/>
</dbReference>
<dbReference type="GO" id="GO:0009002">
    <property type="term" value="F:serine-type D-Ala-D-Ala carboxypeptidase activity"/>
    <property type="evidence" value="ECO:0007669"/>
    <property type="project" value="UniProtKB-EC"/>
</dbReference>
<dbReference type="Proteomes" id="UP001314241">
    <property type="component" value="Unassembled WGS sequence"/>
</dbReference>
<evidence type="ECO:0000256" key="7">
    <source>
        <dbReference type="ARBA" id="ARBA00034000"/>
    </source>
</evidence>
<dbReference type="GO" id="GO:0016757">
    <property type="term" value="F:glycosyltransferase activity"/>
    <property type="evidence" value="ECO:0007669"/>
    <property type="project" value="UniProtKB-KW"/>
</dbReference>
<feature type="compositionally biased region" description="Low complexity" evidence="9">
    <location>
        <begin position="748"/>
        <end position="773"/>
    </location>
</feature>
<evidence type="ECO:0000259" key="12">
    <source>
        <dbReference type="Pfam" id="PF00912"/>
    </source>
</evidence>
<evidence type="ECO:0000313" key="14">
    <source>
        <dbReference type="Proteomes" id="UP001314241"/>
    </source>
</evidence>
<evidence type="ECO:0000256" key="3">
    <source>
        <dbReference type="ARBA" id="ARBA00022676"/>
    </source>
</evidence>
<evidence type="ECO:0000256" key="4">
    <source>
        <dbReference type="ARBA" id="ARBA00022679"/>
    </source>
</evidence>
<dbReference type="EC" id="2.4.1.129" evidence="13"/>
<keyword evidence="10" id="KW-1133">Transmembrane helix</keyword>
<dbReference type="Gene3D" id="1.10.3810.10">
    <property type="entry name" value="Biosynthetic peptidoglycan transglycosylase-like"/>
    <property type="match status" value="1"/>
</dbReference>
<dbReference type="NCBIfam" id="TIGR02074">
    <property type="entry name" value="PBP_1a_fam"/>
    <property type="match status" value="1"/>
</dbReference>
<feature type="domain" description="Glycosyl transferase family 51" evidence="12">
    <location>
        <begin position="90"/>
        <end position="264"/>
    </location>
</feature>
<dbReference type="PANTHER" id="PTHR32282:SF29">
    <property type="entry name" value="PENICILLIN-BINDING PROTEIN 1A"/>
    <property type="match status" value="1"/>
</dbReference>
<dbReference type="SUPFAM" id="SSF56601">
    <property type="entry name" value="beta-lactamase/transpeptidase-like"/>
    <property type="match status" value="1"/>
</dbReference>
<feature type="compositionally biased region" description="Gly residues" evidence="9">
    <location>
        <begin position="737"/>
        <end position="747"/>
    </location>
</feature>
<evidence type="ECO:0000256" key="10">
    <source>
        <dbReference type="SAM" id="Phobius"/>
    </source>
</evidence>
<comment type="caution">
    <text evidence="13">The sequence shown here is derived from an EMBL/GenBank/DDBJ whole genome shotgun (WGS) entry which is preliminary data.</text>
</comment>
<feature type="compositionally biased region" description="Basic and acidic residues" evidence="9">
    <location>
        <begin position="1"/>
        <end position="12"/>
    </location>
</feature>
<dbReference type="SUPFAM" id="SSF53955">
    <property type="entry name" value="Lysozyme-like"/>
    <property type="match status" value="1"/>
</dbReference>
<evidence type="ECO:0000256" key="1">
    <source>
        <dbReference type="ARBA" id="ARBA00022645"/>
    </source>
</evidence>
<keyword evidence="2" id="KW-0645">Protease</keyword>
<dbReference type="InterPro" id="IPR036950">
    <property type="entry name" value="PBP_transglycosylase"/>
</dbReference>
<dbReference type="EMBL" id="CAWVOH010000001">
    <property type="protein sequence ID" value="CAK8053728.1"/>
    <property type="molecule type" value="Genomic_DNA"/>
</dbReference>
<dbReference type="InterPro" id="IPR001264">
    <property type="entry name" value="Glyco_trans_51"/>
</dbReference>
<keyword evidence="3 13" id="KW-0328">Glycosyltransferase</keyword>
<dbReference type="PANTHER" id="PTHR32282">
    <property type="entry name" value="BINDING PROTEIN TRANSPEPTIDASE, PUTATIVE-RELATED"/>
    <property type="match status" value="1"/>
</dbReference>
<reference evidence="13 14" key="1">
    <citation type="submission" date="2024-01" db="EMBL/GenBank/DDBJ databases">
        <authorList>
            <person name="Botero Cardona J."/>
        </authorList>
    </citation>
    <scope>NUCLEOTIDE SEQUENCE [LARGE SCALE GENOMIC DNA]</scope>
    <source>
        <strain evidence="13 14">LMG 33000</strain>
    </source>
</reference>
<feature type="region of interest" description="Disordered" evidence="9">
    <location>
        <begin position="684"/>
        <end position="782"/>
    </location>
</feature>